<name>A0A0G4FT71_9ALVE</name>
<protein>
    <submittedName>
        <fullName evidence="2">Uncharacterized protein</fullName>
    </submittedName>
</protein>
<dbReference type="EMBL" id="CDMZ01000612">
    <property type="protein sequence ID" value="CEM17892.1"/>
    <property type="molecule type" value="Genomic_DNA"/>
</dbReference>
<feature type="compositionally biased region" description="Polar residues" evidence="1">
    <location>
        <begin position="46"/>
        <end position="71"/>
    </location>
</feature>
<organism evidence="2">
    <name type="scientific">Chromera velia CCMP2878</name>
    <dbReference type="NCBI Taxonomy" id="1169474"/>
    <lineage>
        <taxon>Eukaryota</taxon>
        <taxon>Sar</taxon>
        <taxon>Alveolata</taxon>
        <taxon>Colpodellida</taxon>
        <taxon>Chromeraceae</taxon>
        <taxon>Chromera</taxon>
    </lineage>
</organism>
<sequence>MQGGAGTEALGRKTQQTPQQQLFLDDSAPASSDPSRAVDGTGGMLNPNQGCVSQQQTRASKQPPTSSTDLIQTGPPRQSLHLLERKRREETRQSRGGIGAAVEGSRMSAEREAEMEE</sequence>
<proteinExistence type="predicted"/>
<evidence type="ECO:0000256" key="1">
    <source>
        <dbReference type="SAM" id="MobiDB-lite"/>
    </source>
</evidence>
<accession>A0A0G4FT71</accession>
<feature type="compositionally biased region" description="Basic and acidic residues" evidence="1">
    <location>
        <begin position="82"/>
        <end position="93"/>
    </location>
</feature>
<evidence type="ECO:0000313" key="2">
    <source>
        <dbReference type="EMBL" id="CEM17892.1"/>
    </source>
</evidence>
<dbReference type="AlphaFoldDB" id="A0A0G4FT71"/>
<feature type="compositionally biased region" description="Polar residues" evidence="1">
    <location>
        <begin position="13"/>
        <end position="22"/>
    </location>
</feature>
<dbReference type="VEuPathDB" id="CryptoDB:Cvel_18624"/>
<feature type="compositionally biased region" description="Low complexity" evidence="1">
    <location>
        <begin position="25"/>
        <end position="35"/>
    </location>
</feature>
<gene>
    <name evidence="2" type="ORF">Cvel_18624</name>
</gene>
<feature type="compositionally biased region" description="Basic and acidic residues" evidence="1">
    <location>
        <begin position="108"/>
        <end position="117"/>
    </location>
</feature>
<reference evidence="2" key="1">
    <citation type="submission" date="2014-11" db="EMBL/GenBank/DDBJ databases">
        <authorList>
            <person name="Otto D Thomas"/>
            <person name="Naeem Raeece"/>
        </authorList>
    </citation>
    <scope>NUCLEOTIDE SEQUENCE</scope>
</reference>
<feature type="region of interest" description="Disordered" evidence="1">
    <location>
        <begin position="1"/>
        <end position="117"/>
    </location>
</feature>